<comment type="cofactor">
    <cofactor evidence="1">
        <name>Cu(2+)</name>
        <dbReference type="ChEBI" id="CHEBI:29036"/>
    </cofactor>
</comment>
<dbReference type="Gene3D" id="1.10.1280.10">
    <property type="entry name" value="Di-copper center containing domain from catechol oxidase"/>
    <property type="match status" value="1"/>
</dbReference>
<dbReference type="OrthoDB" id="6132182at2759"/>
<evidence type="ECO:0000256" key="6">
    <source>
        <dbReference type="ARBA" id="ARBA00023002"/>
    </source>
</evidence>
<evidence type="ECO:0000256" key="3">
    <source>
        <dbReference type="ARBA" id="ARBA00022692"/>
    </source>
</evidence>
<feature type="region of interest" description="Disordered" evidence="14">
    <location>
        <begin position="80"/>
        <end position="109"/>
    </location>
</feature>
<dbReference type="AlphaFoldDB" id="A0A9X0D2N8"/>
<dbReference type="GO" id="GO:0042438">
    <property type="term" value="P:melanin biosynthetic process"/>
    <property type="evidence" value="ECO:0007669"/>
    <property type="project" value="TreeGrafter"/>
</dbReference>
<dbReference type="GO" id="GO:0046872">
    <property type="term" value="F:metal ion binding"/>
    <property type="evidence" value="ECO:0007669"/>
    <property type="project" value="UniProtKB-KW"/>
</dbReference>
<evidence type="ECO:0000259" key="16">
    <source>
        <dbReference type="PROSITE" id="PS00498"/>
    </source>
</evidence>
<keyword evidence="5" id="KW-0732">Signal</keyword>
<dbReference type="InterPro" id="IPR008922">
    <property type="entry name" value="Di-copper_centre_dom_sf"/>
</dbReference>
<evidence type="ECO:0000256" key="5">
    <source>
        <dbReference type="ARBA" id="ARBA00022729"/>
    </source>
</evidence>
<dbReference type="InterPro" id="IPR050316">
    <property type="entry name" value="Tyrosinase/Hemocyanin"/>
</dbReference>
<protein>
    <recommendedName>
        <fullName evidence="11">Tyrosinase</fullName>
        <ecNumber evidence="2">1.14.18.1</ecNumber>
    </recommendedName>
    <alternativeName>
        <fullName evidence="12">Monophenol monooxygenase</fullName>
    </alternativeName>
</protein>
<dbReference type="PANTHER" id="PTHR11474:SF124">
    <property type="entry name" value="TYROSINASE"/>
    <property type="match status" value="1"/>
</dbReference>
<name>A0A9X0D2N8_9CNID</name>
<keyword evidence="4" id="KW-0479">Metal-binding</keyword>
<dbReference type="GO" id="GO:0004503">
    <property type="term" value="F:tyrosinase activity"/>
    <property type="evidence" value="ECO:0007669"/>
    <property type="project" value="UniProtKB-EC"/>
</dbReference>
<evidence type="ECO:0000313" key="18">
    <source>
        <dbReference type="Proteomes" id="UP001163046"/>
    </source>
</evidence>
<sequence length="159" mass="17467">MGLVPSAPNDPIFVLHHCFVDRILEKWLRKYKKDASVLSATEAPIGHNRDDVIVPMFPVYTHEEFFSESFSFGYDFEGIDKDGKSPDDEETEDASLGRCPVSDTGSKPEERANECIGWKIGAGILAGLVLCLVIIIITVSVSCNKLKMRVSAESSSSPT</sequence>
<keyword evidence="15" id="KW-1133">Transmembrane helix</keyword>
<dbReference type="EC" id="1.14.18.1" evidence="2"/>
<evidence type="ECO:0000256" key="2">
    <source>
        <dbReference type="ARBA" id="ARBA00011906"/>
    </source>
</evidence>
<evidence type="ECO:0000256" key="15">
    <source>
        <dbReference type="SAM" id="Phobius"/>
    </source>
</evidence>
<dbReference type="Pfam" id="PF00264">
    <property type="entry name" value="Tyrosinase"/>
    <property type="match status" value="1"/>
</dbReference>
<comment type="caution">
    <text evidence="17">The sequence shown here is derived from an EMBL/GenBank/DDBJ whole genome shotgun (WGS) entry which is preliminary data.</text>
</comment>
<dbReference type="SUPFAM" id="SSF48056">
    <property type="entry name" value="Di-copper centre-containing domain"/>
    <property type="match status" value="1"/>
</dbReference>
<evidence type="ECO:0000256" key="10">
    <source>
        <dbReference type="ARBA" id="ARBA00023180"/>
    </source>
</evidence>
<dbReference type="InterPro" id="IPR002227">
    <property type="entry name" value="Tyrosinase_Cu-bd"/>
</dbReference>
<evidence type="ECO:0000256" key="4">
    <source>
        <dbReference type="ARBA" id="ARBA00022723"/>
    </source>
</evidence>
<keyword evidence="8" id="KW-0503">Monooxygenase</keyword>
<keyword evidence="6" id="KW-0560">Oxidoreductase</keyword>
<keyword evidence="3 15" id="KW-0812">Transmembrane</keyword>
<evidence type="ECO:0000256" key="14">
    <source>
        <dbReference type="SAM" id="MobiDB-lite"/>
    </source>
</evidence>
<dbReference type="GO" id="GO:0012505">
    <property type="term" value="C:endomembrane system"/>
    <property type="evidence" value="ECO:0007669"/>
    <property type="project" value="UniProtKB-SubCell"/>
</dbReference>
<evidence type="ECO:0000256" key="12">
    <source>
        <dbReference type="ARBA" id="ARBA00042251"/>
    </source>
</evidence>
<evidence type="ECO:0000313" key="17">
    <source>
        <dbReference type="EMBL" id="KAJ7384690.1"/>
    </source>
</evidence>
<keyword evidence="10" id="KW-0325">Glycoprotein</keyword>
<evidence type="ECO:0000256" key="8">
    <source>
        <dbReference type="ARBA" id="ARBA00023033"/>
    </source>
</evidence>
<evidence type="ECO:0000256" key="1">
    <source>
        <dbReference type="ARBA" id="ARBA00001973"/>
    </source>
</evidence>
<evidence type="ECO:0000256" key="9">
    <source>
        <dbReference type="ARBA" id="ARBA00023136"/>
    </source>
</evidence>
<evidence type="ECO:0000256" key="11">
    <source>
        <dbReference type="ARBA" id="ARBA00039304"/>
    </source>
</evidence>
<dbReference type="EMBL" id="MU825885">
    <property type="protein sequence ID" value="KAJ7384690.1"/>
    <property type="molecule type" value="Genomic_DNA"/>
</dbReference>
<dbReference type="Proteomes" id="UP001163046">
    <property type="component" value="Unassembled WGS sequence"/>
</dbReference>
<keyword evidence="9 15" id="KW-0472">Membrane</keyword>
<keyword evidence="7" id="KW-0186">Copper</keyword>
<evidence type="ECO:0000256" key="7">
    <source>
        <dbReference type="ARBA" id="ARBA00023008"/>
    </source>
</evidence>
<dbReference type="GO" id="GO:0043473">
    <property type="term" value="P:pigmentation"/>
    <property type="evidence" value="ECO:0007669"/>
    <property type="project" value="TreeGrafter"/>
</dbReference>
<dbReference type="PANTHER" id="PTHR11474">
    <property type="entry name" value="TYROSINASE FAMILY MEMBER"/>
    <property type="match status" value="1"/>
</dbReference>
<comment type="subcellular location">
    <subcellularLocation>
        <location evidence="13">Endomembrane system</location>
        <topology evidence="13">Single-pass type I membrane protein</topology>
    </subcellularLocation>
</comment>
<feature type="domain" description="Tyrosinase copper-binding" evidence="16">
    <location>
        <begin position="10"/>
        <end position="21"/>
    </location>
</feature>
<dbReference type="PROSITE" id="PS00498">
    <property type="entry name" value="TYROSINASE_2"/>
    <property type="match status" value="1"/>
</dbReference>
<keyword evidence="18" id="KW-1185">Reference proteome</keyword>
<evidence type="ECO:0000256" key="13">
    <source>
        <dbReference type="ARBA" id="ARBA00046288"/>
    </source>
</evidence>
<reference evidence="17" key="1">
    <citation type="submission" date="2023-01" db="EMBL/GenBank/DDBJ databases">
        <title>Genome assembly of the deep-sea coral Lophelia pertusa.</title>
        <authorList>
            <person name="Herrera S."/>
            <person name="Cordes E."/>
        </authorList>
    </citation>
    <scope>NUCLEOTIDE SEQUENCE</scope>
    <source>
        <strain evidence="17">USNM1676648</strain>
        <tissue evidence="17">Polyp</tissue>
    </source>
</reference>
<proteinExistence type="predicted"/>
<organism evidence="17 18">
    <name type="scientific">Desmophyllum pertusum</name>
    <dbReference type="NCBI Taxonomy" id="174260"/>
    <lineage>
        <taxon>Eukaryota</taxon>
        <taxon>Metazoa</taxon>
        <taxon>Cnidaria</taxon>
        <taxon>Anthozoa</taxon>
        <taxon>Hexacorallia</taxon>
        <taxon>Scleractinia</taxon>
        <taxon>Caryophylliina</taxon>
        <taxon>Caryophylliidae</taxon>
        <taxon>Desmophyllum</taxon>
    </lineage>
</organism>
<accession>A0A9X0D2N8</accession>
<gene>
    <name evidence="17" type="ORF">OS493_020271</name>
</gene>
<feature type="transmembrane region" description="Helical" evidence="15">
    <location>
        <begin position="116"/>
        <end position="139"/>
    </location>
</feature>